<organism evidence="1 2">
    <name type="scientific">Scytonema hofmannii PCC 7110</name>
    <dbReference type="NCBI Taxonomy" id="128403"/>
    <lineage>
        <taxon>Bacteria</taxon>
        <taxon>Bacillati</taxon>
        <taxon>Cyanobacteriota</taxon>
        <taxon>Cyanophyceae</taxon>
        <taxon>Nostocales</taxon>
        <taxon>Scytonemataceae</taxon>
        <taxon>Scytonema</taxon>
    </lineage>
</organism>
<accession>A0A139WWR7</accession>
<dbReference type="Proteomes" id="UP000076925">
    <property type="component" value="Unassembled WGS sequence"/>
</dbReference>
<evidence type="ECO:0000313" key="2">
    <source>
        <dbReference type="Proteomes" id="UP000076925"/>
    </source>
</evidence>
<keyword evidence="2" id="KW-1185">Reference proteome</keyword>
<dbReference type="AlphaFoldDB" id="A0A139WWR7"/>
<dbReference type="InterPro" id="IPR029063">
    <property type="entry name" value="SAM-dependent_MTases_sf"/>
</dbReference>
<dbReference type="SUPFAM" id="SSF53335">
    <property type="entry name" value="S-adenosyl-L-methionine-dependent methyltransferases"/>
    <property type="match status" value="1"/>
</dbReference>
<name>A0A139WWR7_9CYAN</name>
<comment type="caution">
    <text evidence="1">The sequence shown here is derived from an EMBL/GenBank/DDBJ whole genome shotgun (WGS) entry which is preliminary data.</text>
</comment>
<sequence>MSFPLSLGLTGLRDVRNDKVASGGGARLNTSSPFNIKVRRSQAKFMTIKSFLKKTFLQFGIYNSFRYSTFYYWLLKYKNPAYIKALNNDLAFYRDALGTNLDTVFDIGANHGDKTWVFKQLANRVVCIEPDRNCFAALSTRYCRDKSVSLENG</sequence>
<dbReference type="Gene3D" id="3.40.50.150">
    <property type="entry name" value="Vaccinia Virus protein VP39"/>
    <property type="match status" value="1"/>
</dbReference>
<dbReference type="EMBL" id="ANNX02000047">
    <property type="protein sequence ID" value="KYC36880.1"/>
    <property type="molecule type" value="Genomic_DNA"/>
</dbReference>
<gene>
    <name evidence="1" type="ORF">WA1_45300</name>
</gene>
<proteinExistence type="predicted"/>
<protein>
    <recommendedName>
        <fullName evidence="3">Methyltransferase FkbM domain-containing protein</fullName>
    </recommendedName>
</protein>
<reference evidence="1 2" key="1">
    <citation type="journal article" date="2013" name="Genome Biol. Evol.">
        <title>Genomes of Stigonematalean cyanobacteria (subsection V) and the evolution of oxygenic photosynthesis from prokaryotes to plastids.</title>
        <authorList>
            <person name="Dagan T."/>
            <person name="Roettger M."/>
            <person name="Stucken K."/>
            <person name="Landan G."/>
            <person name="Koch R."/>
            <person name="Major P."/>
            <person name="Gould S.B."/>
            <person name="Goremykin V.V."/>
            <person name="Rippka R."/>
            <person name="Tandeau de Marsac N."/>
            <person name="Gugger M."/>
            <person name="Lockhart P.J."/>
            <person name="Allen J.F."/>
            <person name="Brune I."/>
            <person name="Maus I."/>
            <person name="Puhler A."/>
            <person name="Martin W.F."/>
        </authorList>
    </citation>
    <scope>NUCLEOTIDE SEQUENCE [LARGE SCALE GENOMIC DNA]</scope>
    <source>
        <strain evidence="1 2">PCC 7110</strain>
    </source>
</reference>
<evidence type="ECO:0008006" key="3">
    <source>
        <dbReference type="Google" id="ProtNLM"/>
    </source>
</evidence>
<evidence type="ECO:0000313" key="1">
    <source>
        <dbReference type="EMBL" id="KYC36880.1"/>
    </source>
</evidence>